<dbReference type="EMBL" id="JAAZWO010000008">
    <property type="protein sequence ID" value="MBC2397790.1"/>
    <property type="molecule type" value="Genomic_DNA"/>
</dbReference>
<dbReference type="PANTHER" id="PTHR48090:SF1">
    <property type="entry name" value="PROPHAGE BACTOPRENOL GLUCOSYL TRANSFERASE HOMOLOG"/>
    <property type="match status" value="1"/>
</dbReference>
<dbReference type="GO" id="GO:0016757">
    <property type="term" value="F:glycosyltransferase activity"/>
    <property type="evidence" value="ECO:0007669"/>
    <property type="project" value="UniProtKB-KW"/>
</dbReference>
<feature type="domain" description="Glycosyltransferase 2-like" evidence="10">
    <location>
        <begin position="8"/>
        <end position="169"/>
    </location>
</feature>
<evidence type="ECO:0000256" key="8">
    <source>
        <dbReference type="ARBA" id="ARBA00038152"/>
    </source>
</evidence>
<dbReference type="Gene3D" id="3.90.550.10">
    <property type="entry name" value="Spore Coat Polysaccharide Biosynthesis Protein SpsA, Chain A"/>
    <property type="match status" value="1"/>
</dbReference>
<name>A0A923EC93_CLOTT</name>
<gene>
    <name evidence="11" type="ORF">HGG79_08390</name>
</gene>
<reference evidence="11 12" key="1">
    <citation type="submission" date="2020-04" db="EMBL/GenBank/DDBJ databases">
        <title>Genomic insights into acetone-butanol-ethanol (ABE) fermentation by sequencing solventogenic clostridia strains.</title>
        <authorList>
            <person name="Brown S."/>
        </authorList>
    </citation>
    <scope>NUCLEOTIDE SEQUENCE [LARGE SCALE GENOMIC DNA]</scope>
    <source>
        <strain evidence="11 12">DJ011</strain>
    </source>
</reference>
<evidence type="ECO:0000256" key="6">
    <source>
        <dbReference type="ARBA" id="ARBA00022989"/>
    </source>
</evidence>
<comment type="similarity">
    <text evidence="8">Belongs to the glycosyltransferase 2 family. GtrB subfamily.</text>
</comment>
<evidence type="ECO:0000256" key="4">
    <source>
        <dbReference type="ARBA" id="ARBA00022679"/>
    </source>
</evidence>
<keyword evidence="7 9" id="KW-0472">Membrane</keyword>
<dbReference type="AlphaFoldDB" id="A0A923EC93"/>
<evidence type="ECO:0000259" key="10">
    <source>
        <dbReference type="Pfam" id="PF00535"/>
    </source>
</evidence>
<sequence length="322" mass="36973">MSEIIVYSVVVPLFNEELVIDESYKRLKQVMGSTKENYEIIFVNDGSRDRTIDKVKSICNNDKNIKLINFSRNFGHQAAITAGMDLALGEAVIVIDADLQDPPEVMLKMIEKWKEGYQVVYGKRVKRQGETFFKKFTAKMFYRILKSMTTIDIPVDTGDFRLIDRKVCDAMIALPEKNRYVRGLVSWVGYKQTCVEFVRQERFAGETKYPLKKMMKLALDGITSFSYKPLIISGYFGSMAFLGGIVTSIFIIIKNIFNRTEVINFALIMLINIMMFGLILGSIGVMGQYIGRIFDESKGRPIYIIESTINYKRVDKNYENSR</sequence>
<dbReference type="InterPro" id="IPR050256">
    <property type="entry name" value="Glycosyltransferase_2"/>
</dbReference>
<dbReference type="GO" id="GO:0005886">
    <property type="term" value="C:plasma membrane"/>
    <property type="evidence" value="ECO:0007669"/>
    <property type="project" value="UniProtKB-SubCell"/>
</dbReference>
<evidence type="ECO:0000256" key="7">
    <source>
        <dbReference type="ARBA" id="ARBA00023136"/>
    </source>
</evidence>
<dbReference type="InterPro" id="IPR029044">
    <property type="entry name" value="Nucleotide-diphossugar_trans"/>
</dbReference>
<keyword evidence="6 9" id="KW-1133">Transmembrane helix</keyword>
<organism evidence="11 12">
    <name type="scientific">Clostridium tetanomorphum</name>
    <dbReference type="NCBI Taxonomy" id="1553"/>
    <lineage>
        <taxon>Bacteria</taxon>
        <taxon>Bacillati</taxon>
        <taxon>Bacillota</taxon>
        <taxon>Clostridia</taxon>
        <taxon>Eubacteriales</taxon>
        <taxon>Clostridiaceae</taxon>
        <taxon>Clostridium</taxon>
    </lineage>
</organism>
<dbReference type="Proteomes" id="UP000563151">
    <property type="component" value="Unassembled WGS sequence"/>
</dbReference>
<evidence type="ECO:0000256" key="2">
    <source>
        <dbReference type="ARBA" id="ARBA00022475"/>
    </source>
</evidence>
<proteinExistence type="inferred from homology"/>
<dbReference type="FunFam" id="3.90.550.10:FF:000079">
    <property type="entry name" value="Probable glycosyl transferase"/>
    <property type="match status" value="1"/>
</dbReference>
<evidence type="ECO:0000256" key="3">
    <source>
        <dbReference type="ARBA" id="ARBA00022676"/>
    </source>
</evidence>
<comment type="caution">
    <text evidence="11">The sequence shown here is derived from an EMBL/GenBank/DDBJ whole genome shotgun (WGS) entry which is preliminary data.</text>
</comment>
<dbReference type="RefSeq" id="WP_035144570.1">
    <property type="nucleotide sequence ID" value="NZ_JAAZWO010000008.1"/>
</dbReference>
<keyword evidence="12" id="KW-1185">Reference proteome</keyword>
<keyword evidence="5 9" id="KW-0812">Transmembrane</keyword>
<feature type="transmembrane region" description="Helical" evidence="9">
    <location>
        <begin position="232"/>
        <end position="253"/>
    </location>
</feature>
<evidence type="ECO:0000313" key="11">
    <source>
        <dbReference type="EMBL" id="MBC2397790.1"/>
    </source>
</evidence>
<dbReference type="SUPFAM" id="SSF53448">
    <property type="entry name" value="Nucleotide-diphospho-sugar transferases"/>
    <property type="match status" value="1"/>
</dbReference>
<dbReference type="Pfam" id="PF00535">
    <property type="entry name" value="Glycos_transf_2"/>
    <property type="match status" value="1"/>
</dbReference>
<keyword evidence="4" id="KW-0808">Transferase</keyword>
<accession>A0A923EC93</accession>
<comment type="subcellular location">
    <subcellularLocation>
        <location evidence="1">Cell membrane</location>
        <topology evidence="1">Multi-pass membrane protein</topology>
    </subcellularLocation>
</comment>
<feature type="transmembrane region" description="Helical" evidence="9">
    <location>
        <begin position="265"/>
        <end position="290"/>
    </location>
</feature>
<keyword evidence="2" id="KW-1003">Cell membrane</keyword>
<evidence type="ECO:0000256" key="1">
    <source>
        <dbReference type="ARBA" id="ARBA00004651"/>
    </source>
</evidence>
<evidence type="ECO:0000256" key="5">
    <source>
        <dbReference type="ARBA" id="ARBA00022692"/>
    </source>
</evidence>
<evidence type="ECO:0000256" key="9">
    <source>
        <dbReference type="SAM" id="Phobius"/>
    </source>
</evidence>
<keyword evidence="3" id="KW-0328">Glycosyltransferase</keyword>
<evidence type="ECO:0000313" key="12">
    <source>
        <dbReference type="Proteomes" id="UP000563151"/>
    </source>
</evidence>
<protein>
    <submittedName>
        <fullName evidence="11">Glycosyltransferase family 2 protein</fullName>
    </submittedName>
</protein>
<dbReference type="CDD" id="cd04187">
    <property type="entry name" value="DPM1_like_bac"/>
    <property type="match status" value="1"/>
</dbReference>
<dbReference type="PANTHER" id="PTHR48090">
    <property type="entry name" value="UNDECAPRENYL-PHOSPHATE 4-DEOXY-4-FORMAMIDO-L-ARABINOSE TRANSFERASE-RELATED"/>
    <property type="match status" value="1"/>
</dbReference>
<dbReference type="InterPro" id="IPR001173">
    <property type="entry name" value="Glyco_trans_2-like"/>
</dbReference>